<evidence type="ECO:0000256" key="2">
    <source>
        <dbReference type="SAM" id="MobiDB-lite"/>
    </source>
</evidence>
<reference evidence="3" key="1">
    <citation type="submission" date="2018-09" db="EMBL/GenBank/DDBJ databases">
        <title>whole genome sequence of T. equiperdum IVM-t1 strain.</title>
        <authorList>
            <person name="Suganuma K."/>
        </authorList>
    </citation>
    <scope>NUCLEOTIDE SEQUENCE [LARGE SCALE GENOMIC DNA]</scope>
    <source>
        <strain evidence="3">IVM-t1</strain>
    </source>
</reference>
<feature type="region of interest" description="Disordered" evidence="2">
    <location>
        <begin position="1"/>
        <end position="33"/>
    </location>
</feature>
<organism evidence="3">
    <name type="scientific">Trypanosoma brucei equiperdum</name>
    <dbReference type="NCBI Taxonomy" id="630700"/>
    <lineage>
        <taxon>Eukaryota</taxon>
        <taxon>Discoba</taxon>
        <taxon>Euglenozoa</taxon>
        <taxon>Kinetoplastea</taxon>
        <taxon>Metakinetoplastina</taxon>
        <taxon>Trypanosomatida</taxon>
        <taxon>Trypanosomatidae</taxon>
        <taxon>Trypanosoma</taxon>
    </lineage>
</organism>
<proteinExistence type="predicted"/>
<feature type="compositionally biased region" description="Polar residues" evidence="2">
    <location>
        <begin position="906"/>
        <end position="924"/>
    </location>
</feature>
<accession>A0A3L6LA23</accession>
<keyword evidence="1" id="KW-0175">Coiled coil</keyword>
<comment type="caution">
    <text evidence="3">The sequence shown here is derived from an EMBL/GenBank/DDBJ whole genome shotgun (WGS) entry which is preliminary data.</text>
</comment>
<protein>
    <submittedName>
        <fullName evidence="3">Uncharacterized protein</fullName>
    </submittedName>
</protein>
<feature type="region of interest" description="Disordered" evidence="2">
    <location>
        <begin position="905"/>
        <end position="924"/>
    </location>
</feature>
<sequence length="924" mass="102978">MSSSQGEMPRPLVSGAGALRWGESTNNNTSSGNASCVTTTVSVFRQSVDNCSGECSNKTAVVASLPSLFSGMDVTRTQCRRRAAAERTGRSHTSRAESLVSGTLHSEVVSTDVKTVESVFTGAVGNQTFSYESEQGVEERGEFNARFQEDDETPVRRSPLTTQEDARAAVLMGNVKEAVSTPSVNSAVQMSAPQHNVKPSNVMFPERGTLSFMKSAFGFISGQGEKHENSGEVADYDAKDDVGGGDDAPIIPPLCALYGSKILSGNCSEKTQHAEEAAAALVFPLQHEFKGNLTTESMNDGRCDYVAINSCCFPTRGEGNCVSTVDDREDRLNNQVRAVGTLEPYNTSNILGEGVEMDQQQVTHPRNISGIVKNRKPWEERWDRRRQEVREAERNVLKAVETIARKLGEVHASIEERRKIVPAASEVEKRIEQCIIEESFDGAEALNAELTHLFHRVAELDDETLNSFLPSLTKYGTHLQSEVIAFAELLRQHHQDVLDSGDTAELEIQTFITESTQRLNSLLKDIASQMERSIGKQQIAQQKMNEICERKDGIMKTIREQNYGTLEIQQQLGSEVAEIDEEMEELEAKLAELRRLRAIKMEKMKEMEQRVRCSLDERRMLESELDKLITRAEKNLFAANEEVEKLRVELESYESGRAAFEVKKELILEEWECETSTAGGCDLRRVSLETQTLTSVREYMSSLTTLLRLRSDGICILGDVAPSIDSSSPESQDCLLSVTHNLQKKLSDLEMENEMNDKLVKLLDVKLVEMRSSLAVIGAMKQTAIQARQFREAQAKSDELRELSDAIKREEETRTNIQKRLQTIGDLREELQKRLCDENSQCEVKVREYLFNYKSCIDKTEEAGAALVDALHNSIGKESMLGSVDLVEATQQLVDVLREELEGASMASSLNPVDQQSSEAVKYE</sequence>
<dbReference type="EMBL" id="QSBY01000005">
    <property type="protein sequence ID" value="RHW72411.1"/>
    <property type="molecule type" value="Genomic_DNA"/>
</dbReference>
<feature type="coiled-coil region" evidence="1">
    <location>
        <begin position="790"/>
        <end position="820"/>
    </location>
</feature>
<feature type="compositionally biased region" description="Low complexity" evidence="2">
    <location>
        <begin position="24"/>
        <end position="33"/>
    </location>
</feature>
<name>A0A3L6LA23_9TRYP</name>
<evidence type="ECO:0000313" key="3">
    <source>
        <dbReference type="EMBL" id="RHW72411.1"/>
    </source>
</evidence>
<gene>
    <name evidence="3" type="ORF">DPX39_050033500</name>
</gene>
<evidence type="ECO:0000256" key="1">
    <source>
        <dbReference type="SAM" id="Coils"/>
    </source>
</evidence>
<feature type="coiled-coil region" evidence="1">
    <location>
        <begin position="569"/>
        <end position="656"/>
    </location>
</feature>
<dbReference type="AlphaFoldDB" id="A0A3L6LA23"/>
<dbReference type="Proteomes" id="UP000266743">
    <property type="component" value="Chromosome 5"/>
</dbReference>